<protein>
    <submittedName>
        <fullName evidence="9">Site-specific recombinase XerD</fullName>
    </submittedName>
</protein>
<evidence type="ECO:0000256" key="1">
    <source>
        <dbReference type="ARBA" id="ARBA00008857"/>
    </source>
</evidence>
<keyword evidence="3 5" id="KW-0238">DNA-binding</keyword>
<organism evidence="9 10">
    <name type="scientific">Trichococcus collinsii</name>
    <dbReference type="NCBI Taxonomy" id="157076"/>
    <lineage>
        <taxon>Bacteria</taxon>
        <taxon>Bacillati</taxon>
        <taxon>Bacillota</taxon>
        <taxon>Bacilli</taxon>
        <taxon>Lactobacillales</taxon>
        <taxon>Carnobacteriaceae</taxon>
        <taxon>Trichococcus</taxon>
    </lineage>
</organism>
<dbReference type="InterPro" id="IPR013762">
    <property type="entry name" value="Integrase-like_cat_sf"/>
</dbReference>
<dbReference type="PANTHER" id="PTHR30629:SF2">
    <property type="entry name" value="PROPHAGE INTEGRASE INTS-RELATED"/>
    <property type="match status" value="1"/>
</dbReference>
<keyword evidence="10" id="KW-1185">Reference proteome</keyword>
<feature type="domain" description="Tyr recombinase" evidence="7">
    <location>
        <begin position="168"/>
        <end position="367"/>
    </location>
</feature>
<dbReference type="InterPro" id="IPR044068">
    <property type="entry name" value="CB"/>
</dbReference>
<gene>
    <name evidence="9" type="ORF">SAMN04488525_101757</name>
</gene>
<keyword evidence="4" id="KW-0233">DNA recombination</keyword>
<feature type="coiled-coil region" evidence="6">
    <location>
        <begin position="30"/>
        <end position="57"/>
    </location>
</feature>
<evidence type="ECO:0000256" key="3">
    <source>
        <dbReference type="ARBA" id="ARBA00023125"/>
    </source>
</evidence>
<dbReference type="PROSITE" id="PS51898">
    <property type="entry name" value="TYR_RECOMBINASE"/>
    <property type="match status" value="1"/>
</dbReference>
<comment type="caution">
    <text evidence="9">The sequence shown here is derived from an EMBL/GenBank/DDBJ whole genome shotgun (WGS) entry which is preliminary data.</text>
</comment>
<dbReference type="InterPro" id="IPR050808">
    <property type="entry name" value="Phage_Integrase"/>
</dbReference>
<sequence length="373" mass="43313">MWIEELPNGKFKYVERYTDPLTGKTAKVSLTHIKNNNRVEKEMLKKLQEKIEGKLKKTSADINFEVLTKKWLAVYKKQVRLSTYNNNVSYVNTINKEIGSISLKALTGAHLNSVILHLFDLGYVYDTVKGMTATIRKIVNFALKYGFLADRNILHEIELPRINVTKKDEFKYLERNELQTVVGQLEEKNYGELGRMCLIQAYTGMRYGEMVSLDYTKHINFQDKTILIERTWYHRRRIFQPTKGGKPRTIHFNAETEKLLKEQIRHTKIKSMQLGLDKNQRLLFINGKSEPFTNSYANELLGKYTDIPGKRVTTHIFRHTFISLMVEQGHTSNIIAKHVGHANTDMIEKVYSHFTNKMDEDLTNAIDGFSLSV</sequence>
<keyword evidence="6" id="KW-0175">Coiled coil</keyword>
<evidence type="ECO:0000313" key="10">
    <source>
        <dbReference type="Proteomes" id="UP000199042"/>
    </source>
</evidence>
<evidence type="ECO:0000256" key="5">
    <source>
        <dbReference type="PROSITE-ProRule" id="PRU01248"/>
    </source>
</evidence>
<reference evidence="9 10" key="1">
    <citation type="submission" date="2016-10" db="EMBL/GenBank/DDBJ databases">
        <authorList>
            <person name="Varghese N."/>
            <person name="Submissions S."/>
        </authorList>
    </citation>
    <scope>NUCLEOTIDE SEQUENCE [LARGE SCALE GENOMIC DNA]</scope>
    <source>
        <strain evidence="9 10">DSM 14526</strain>
    </source>
</reference>
<evidence type="ECO:0000256" key="6">
    <source>
        <dbReference type="SAM" id="Coils"/>
    </source>
</evidence>
<dbReference type="Gene3D" id="1.10.150.130">
    <property type="match status" value="1"/>
</dbReference>
<dbReference type="Pfam" id="PF14659">
    <property type="entry name" value="Phage_int_SAM_3"/>
    <property type="match status" value="1"/>
</dbReference>
<dbReference type="SUPFAM" id="SSF56349">
    <property type="entry name" value="DNA breaking-rejoining enzymes"/>
    <property type="match status" value="1"/>
</dbReference>
<dbReference type="GO" id="GO:0015074">
    <property type="term" value="P:DNA integration"/>
    <property type="evidence" value="ECO:0007669"/>
    <property type="project" value="UniProtKB-KW"/>
</dbReference>
<accession>A0AB37ZXI6</accession>
<dbReference type="PROSITE" id="PS51900">
    <property type="entry name" value="CB"/>
    <property type="match status" value="1"/>
</dbReference>
<dbReference type="InterPro" id="IPR004107">
    <property type="entry name" value="Integrase_SAM-like_N"/>
</dbReference>
<keyword evidence="2" id="KW-0229">DNA integration</keyword>
<dbReference type="InterPro" id="IPR010998">
    <property type="entry name" value="Integrase_recombinase_N"/>
</dbReference>
<proteinExistence type="inferred from homology"/>
<comment type="similarity">
    <text evidence="1">Belongs to the 'phage' integrase family.</text>
</comment>
<dbReference type="GO" id="GO:0006310">
    <property type="term" value="P:DNA recombination"/>
    <property type="evidence" value="ECO:0007669"/>
    <property type="project" value="UniProtKB-KW"/>
</dbReference>
<evidence type="ECO:0000259" key="8">
    <source>
        <dbReference type="PROSITE" id="PS51900"/>
    </source>
</evidence>
<dbReference type="InterPro" id="IPR002104">
    <property type="entry name" value="Integrase_catalytic"/>
</dbReference>
<dbReference type="Gene3D" id="1.10.443.10">
    <property type="entry name" value="Intergrase catalytic core"/>
    <property type="match status" value="1"/>
</dbReference>
<name>A0AB37ZXI6_9LACT</name>
<dbReference type="Pfam" id="PF00589">
    <property type="entry name" value="Phage_integrase"/>
    <property type="match status" value="1"/>
</dbReference>
<dbReference type="AlphaFoldDB" id="A0AB37ZXI6"/>
<dbReference type="CDD" id="cd01189">
    <property type="entry name" value="INT_ICEBs1_C_like"/>
    <property type="match status" value="1"/>
</dbReference>
<dbReference type="InterPro" id="IPR011010">
    <property type="entry name" value="DNA_brk_join_enz"/>
</dbReference>
<dbReference type="EMBL" id="FNQH01000001">
    <property type="protein sequence ID" value="SDZ97281.1"/>
    <property type="molecule type" value="Genomic_DNA"/>
</dbReference>
<evidence type="ECO:0000259" key="7">
    <source>
        <dbReference type="PROSITE" id="PS51898"/>
    </source>
</evidence>
<evidence type="ECO:0000256" key="4">
    <source>
        <dbReference type="ARBA" id="ARBA00023172"/>
    </source>
</evidence>
<dbReference type="GO" id="GO:0003677">
    <property type="term" value="F:DNA binding"/>
    <property type="evidence" value="ECO:0007669"/>
    <property type="project" value="UniProtKB-UniRule"/>
</dbReference>
<dbReference type="PANTHER" id="PTHR30629">
    <property type="entry name" value="PROPHAGE INTEGRASE"/>
    <property type="match status" value="1"/>
</dbReference>
<dbReference type="RefSeq" id="WP_176974114.1">
    <property type="nucleotide sequence ID" value="NZ_FJNA01000002.1"/>
</dbReference>
<feature type="domain" description="Core-binding (CB)" evidence="8">
    <location>
        <begin position="62"/>
        <end position="143"/>
    </location>
</feature>
<dbReference type="Proteomes" id="UP000199042">
    <property type="component" value="Unassembled WGS sequence"/>
</dbReference>
<evidence type="ECO:0000313" key="9">
    <source>
        <dbReference type="EMBL" id="SDZ97281.1"/>
    </source>
</evidence>
<evidence type="ECO:0000256" key="2">
    <source>
        <dbReference type="ARBA" id="ARBA00022908"/>
    </source>
</evidence>